<gene>
    <name evidence="6" type="ORF">AFUS01_LOCUS43461</name>
</gene>
<dbReference type="Proteomes" id="UP000708208">
    <property type="component" value="Unassembled WGS sequence"/>
</dbReference>
<keyword evidence="5" id="KW-0732">Signal</keyword>
<evidence type="ECO:0000256" key="4">
    <source>
        <dbReference type="SAM" id="Phobius"/>
    </source>
</evidence>
<keyword evidence="7" id="KW-1185">Reference proteome</keyword>
<evidence type="ECO:0000256" key="1">
    <source>
        <dbReference type="ARBA" id="ARBA00009995"/>
    </source>
</evidence>
<evidence type="ECO:0000256" key="3">
    <source>
        <dbReference type="ARBA" id="ARBA00022679"/>
    </source>
</evidence>
<dbReference type="GO" id="GO:0008194">
    <property type="term" value="F:UDP-glycosyltransferase activity"/>
    <property type="evidence" value="ECO:0007669"/>
    <property type="project" value="InterPro"/>
</dbReference>
<name>A0A8J2LM82_9HEXA</name>
<dbReference type="InterPro" id="IPR035595">
    <property type="entry name" value="UDP_glycos_trans_CS"/>
</dbReference>
<keyword evidence="4" id="KW-0472">Membrane</keyword>
<dbReference type="PANTHER" id="PTHR48043:SF159">
    <property type="entry name" value="EG:EG0003.4 PROTEIN-RELATED"/>
    <property type="match status" value="1"/>
</dbReference>
<comment type="caution">
    <text evidence="6">The sequence shown here is derived from an EMBL/GenBank/DDBJ whole genome shotgun (WGS) entry which is preliminary data.</text>
</comment>
<dbReference type="PROSITE" id="PS00375">
    <property type="entry name" value="UDPGT"/>
    <property type="match status" value="1"/>
</dbReference>
<dbReference type="FunFam" id="3.40.50.2000:FF:000050">
    <property type="entry name" value="UDP-glucuronosyltransferase"/>
    <property type="match status" value="2"/>
</dbReference>
<dbReference type="EMBL" id="CAJVCH010570050">
    <property type="protein sequence ID" value="CAG7833891.1"/>
    <property type="molecule type" value="Genomic_DNA"/>
</dbReference>
<keyword evidence="3" id="KW-0808">Transferase</keyword>
<evidence type="ECO:0000313" key="7">
    <source>
        <dbReference type="Proteomes" id="UP000708208"/>
    </source>
</evidence>
<feature type="signal peptide" evidence="5">
    <location>
        <begin position="1"/>
        <end position="21"/>
    </location>
</feature>
<dbReference type="AlphaFoldDB" id="A0A8J2LM82"/>
<evidence type="ECO:0000313" key="6">
    <source>
        <dbReference type="EMBL" id="CAG7833891.1"/>
    </source>
</evidence>
<sequence>MKLQHSIGLAVFCLFIVGSLAENILFLLPIASKSHKNVFDPLIKALANKGHKITVASPVAPTKPHPNIHEIVPIPLEELFQQAADPFEERRNKLGSRLNFTLLIESCEKAHLNEEFISLQQKQFDLVFLNGIVNDCFTGLIYKIGAPFAMLTTLATPSVVAESTGVRLPPSFVPGILTSNTDEMNFRERLTNTFMEHFMRFFMTRNNPAMEATYRKFLGEDVPGIPAIKGNVSMIFSNSYFPLNFPRPLMPDIVEIGGMHCGPSKPLPKDLEEFLSGAEHGFIYFSMGSILKTDQMPEEMRKTFLKVFSRMKQRVIWKWNSGHMDNLPSNVKLSKWLPQQDILGHPNIKLFISHGGLLSTQEAAYHGVPVLGIPMFGDQDLNVKQAATHGYAVMLEILDLTEELLEDRLNTILNDPRFTLKAKHLSSIIKDQPQTPLDRAKSNKIITRQQVVSSERILFVLPIATKSHKNVFEPLYTALAAKGHDITVVSSVKPSKPKANIREIVPISVQEIFGQLNAFEDRGKTFLQRFSRLLKEKFDLVFLNAFNDCFAGFVYKIGAPFIIVTTGATPSFIAELVGNRLPTSFVPLQIVPGISDDMTFGQRTLNFLITQMFHIMRAVSGKEAAVYRKALGEDLPEFREIEGNVSMIFSNSYFPLTYPRPLLPDIVEVGGMHCRPAKPLPKDLDDFLTGAEHGVIYFSMGSVLETDQMPDDMRQKFLNVFSRLKQRVIWKWNSGQMDNIPSNVKLSSWLPQQDILGHPNVRIFMTHGGLLSTQEAVYHGVPLLAIPMFADQDLNAKQAVTSGYALSLEILELSEEILEDLLNQLLNEPKYSKKAKDLSAVIRDQMETPLERALFWTEYVMRHGGAVHLRSAARKLNTIQYHSIDVYAFIATVLIAVVTVLVILLKFIFKKIASKLGRKTGDQKVKKQ</sequence>
<accession>A0A8J2LM82</accession>
<keyword evidence="4" id="KW-1133">Transmembrane helix</keyword>
<dbReference type="InterPro" id="IPR002213">
    <property type="entry name" value="UDP_glucos_trans"/>
</dbReference>
<keyword evidence="2" id="KW-0328">Glycosyltransferase</keyword>
<feature type="transmembrane region" description="Helical" evidence="4">
    <location>
        <begin position="886"/>
        <end position="909"/>
    </location>
</feature>
<dbReference type="PANTHER" id="PTHR48043">
    <property type="entry name" value="EG:EG0003.4 PROTEIN-RELATED"/>
    <property type="match status" value="1"/>
</dbReference>
<organism evidence="6 7">
    <name type="scientific">Allacma fusca</name>
    <dbReference type="NCBI Taxonomy" id="39272"/>
    <lineage>
        <taxon>Eukaryota</taxon>
        <taxon>Metazoa</taxon>
        <taxon>Ecdysozoa</taxon>
        <taxon>Arthropoda</taxon>
        <taxon>Hexapoda</taxon>
        <taxon>Collembola</taxon>
        <taxon>Symphypleona</taxon>
        <taxon>Sminthuridae</taxon>
        <taxon>Allacma</taxon>
    </lineage>
</organism>
<dbReference type="Pfam" id="PF00201">
    <property type="entry name" value="UDPGT"/>
    <property type="match status" value="2"/>
</dbReference>
<comment type="similarity">
    <text evidence="1">Belongs to the UDP-glycosyltransferase family.</text>
</comment>
<dbReference type="InterPro" id="IPR050271">
    <property type="entry name" value="UDP-glycosyltransferase"/>
</dbReference>
<keyword evidence="4" id="KW-0812">Transmembrane</keyword>
<evidence type="ECO:0008006" key="8">
    <source>
        <dbReference type="Google" id="ProtNLM"/>
    </source>
</evidence>
<reference evidence="6" key="1">
    <citation type="submission" date="2021-06" db="EMBL/GenBank/DDBJ databases">
        <authorList>
            <person name="Hodson N. C."/>
            <person name="Mongue J. A."/>
            <person name="Jaron S. K."/>
        </authorList>
    </citation>
    <scope>NUCLEOTIDE SEQUENCE</scope>
</reference>
<evidence type="ECO:0000256" key="5">
    <source>
        <dbReference type="SAM" id="SignalP"/>
    </source>
</evidence>
<proteinExistence type="inferred from homology"/>
<protein>
    <recommendedName>
        <fullName evidence="8">UDP-glycosyltransferases domain-containing protein</fullName>
    </recommendedName>
</protein>
<evidence type="ECO:0000256" key="2">
    <source>
        <dbReference type="ARBA" id="ARBA00022676"/>
    </source>
</evidence>
<feature type="chain" id="PRO_5035234422" description="UDP-glycosyltransferases domain-containing protein" evidence="5">
    <location>
        <begin position="22"/>
        <end position="928"/>
    </location>
</feature>
<dbReference type="OrthoDB" id="5835829at2759"/>
<dbReference type="CDD" id="cd03784">
    <property type="entry name" value="GT1_Gtf-like"/>
    <property type="match status" value="2"/>
</dbReference>